<evidence type="ECO:0000256" key="2">
    <source>
        <dbReference type="ARBA" id="ARBA00022692"/>
    </source>
</evidence>
<feature type="domain" description="Major facilitator superfamily (MFS) profile" evidence="6">
    <location>
        <begin position="34"/>
        <end position="419"/>
    </location>
</feature>
<feature type="transmembrane region" description="Helical" evidence="5">
    <location>
        <begin position="102"/>
        <end position="121"/>
    </location>
</feature>
<dbReference type="GO" id="GO:0005886">
    <property type="term" value="C:plasma membrane"/>
    <property type="evidence" value="ECO:0007669"/>
    <property type="project" value="TreeGrafter"/>
</dbReference>
<dbReference type="Proteomes" id="UP000245489">
    <property type="component" value="Unassembled WGS sequence"/>
</dbReference>
<dbReference type="PANTHER" id="PTHR23508:SF10">
    <property type="entry name" value="CARBOXYLIC ACID TRANSPORTER PROTEIN HOMOLOG"/>
    <property type="match status" value="1"/>
</dbReference>
<dbReference type="Pfam" id="PF07690">
    <property type="entry name" value="MFS_1"/>
    <property type="match status" value="1"/>
</dbReference>
<comment type="caution">
    <text evidence="7">The sequence shown here is derived from an EMBL/GenBank/DDBJ whole genome shotgun (WGS) entry which is preliminary data.</text>
</comment>
<evidence type="ECO:0000256" key="4">
    <source>
        <dbReference type="ARBA" id="ARBA00023136"/>
    </source>
</evidence>
<sequence length="427" mass="46938">MQRELVCQVYEYKKHSFNHSYNHSFNVKRHIWLAIIASALGFFVDLYDIIILSIVRSKSLLEVGVPESELLTKGVTLINIQMVGMLIGGFIWGIIGDKMGRLSVLFGSIVLYSSATFANAYAPNFEIYLLLRFLAGVGLAGELGAAITLVTEQMPQKYRGIGPALIGGCGMLGAIFGAYIGGKYSWQFTYQLGGGLGFVLLLLRLGVLESGLFNNMKEKTSSKGDLRLLFKNRDYIKKYISICVLGFPVWFVNGVVMTFTPEIGKAWGMNPIPSVSAVFTYYFIGLTFGDLTGGFVSQYLKSRKKAIRLYLSLYAVGAVVFFTVANQSLTLYYGLLLFLGFCVGYSIVLLTLAAEQYGTNIRATVTTSSLNILRATVIPQTLLFGMLVPSLGEPKAAMVVGVLAILVAFWGLSNLEETFDKDLNYTE</sequence>
<evidence type="ECO:0000256" key="3">
    <source>
        <dbReference type="ARBA" id="ARBA00022989"/>
    </source>
</evidence>
<feature type="transmembrane region" description="Helical" evidence="5">
    <location>
        <begin position="75"/>
        <end position="95"/>
    </location>
</feature>
<name>A0A316EB06_9BACT</name>
<evidence type="ECO:0000256" key="1">
    <source>
        <dbReference type="ARBA" id="ARBA00004141"/>
    </source>
</evidence>
<comment type="subcellular location">
    <subcellularLocation>
        <location evidence="1">Membrane</location>
        <topology evidence="1">Multi-pass membrane protein</topology>
    </subcellularLocation>
</comment>
<dbReference type="Gene3D" id="1.20.1250.20">
    <property type="entry name" value="MFS general substrate transporter like domains"/>
    <property type="match status" value="2"/>
</dbReference>
<feature type="transmembrane region" description="Helical" evidence="5">
    <location>
        <begin position="307"/>
        <end position="325"/>
    </location>
</feature>
<evidence type="ECO:0000313" key="8">
    <source>
        <dbReference type="Proteomes" id="UP000245489"/>
    </source>
</evidence>
<feature type="transmembrane region" description="Helical" evidence="5">
    <location>
        <begin position="127"/>
        <end position="150"/>
    </location>
</feature>
<dbReference type="AlphaFoldDB" id="A0A316EB06"/>
<reference evidence="7 8" key="1">
    <citation type="submission" date="2018-05" db="EMBL/GenBank/DDBJ databases">
        <title>Genomic Encyclopedia of Archaeal and Bacterial Type Strains, Phase II (KMG-II): from individual species to whole genera.</title>
        <authorList>
            <person name="Goeker M."/>
        </authorList>
    </citation>
    <scope>NUCLEOTIDE SEQUENCE [LARGE SCALE GENOMIC DNA]</scope>
    <source>
        <strain evidence="7 8">DSM 22214</strain>
    </source>
</reference>
<keyword evidence="2 5" id="KW-0812">Transmembrane</keyword>
<evidence type="ECO:0000313" key="7">
    <source>
        <dbReference type="EMBL" id="PWK27602.1"/>
    </source>
</evidence>
<dbReference type="InterPro" id="IPR036259">
    <property type="entry name" value="MFS_trans_sf"/>
</dbReference>
<dbReference type="SUPFAM" id="SSF103473">
    <property type="entry name" value="MFS general substrate transporter"/>
    <property type="match status" value="1"/>
</dbReference>
<feature type="transmembrane region" description="Helical" evidence="5">
    <location>
        <begin position="31"/>
        <end position="55"/>
    </location>
</feature>
<dbReference type="PANTHER" id="PTHR23508">
    <property type="entry name" value="CARBOXYLIC ACID TRANSPORTER PROTEIN HOMOLOG"/>
    <property type="match status" value="1"/>
</dbReference>
<keyword evidence="3 5" id="KW-1133">Transmembrane helix</keyword>
<feature type="transmembrane region" description="Helical" evidence="5">
    <location>
        <begin position="239"/>
        <end position="259"/>
    </location>
</feature>
<dbReference type="InterPro" id="IPR011701">
    <property type="entry name" value="MFS"/>
</dbReference>
<dbReference type="GO" id="GO:0046943">
    <property type="term" value="F:carboxylic acid transmembrane transporter activity"/>
    <property type="evidence" value="ECO:0007669"/>
    <property type="project" value="TreeGrafter"/>
</dbReference>
<dbReference type="EMBL" id="QGGO01000006">
    <property type="protein sequence ID" value="PWK27602.1"/>
    <property type="molecule type" value="Genomic_DNA"/>
</dbReference>
<dbReference type="InterPro" id="IPR020846">
    <property type="entry name" value="MFS_dom"/>
</dbReference>
<dbReference type="PROSITE" id="PS50850">
    <property type="entry name" value="MFS"/>
    <property type="match status" value="1"/>
</dbReference>
<feature type="transmembrane region" description="Helical" evidence="5">
    <location>
        <begin position="162"/>
        <end position="182"/>
    </location>
</feature>
<feature type="transmembrane region" description="Helical" evidence="5">
    <location>
        <begin position="331"/>
        <end position="352"/>
    </location>
</feature>
<evidence type="ECO:0000256" key="5">
    <source>
        <dbReference type="SAM" id="Phobius"/>
    </source>
</evidence>
<protein>
    <submittedName>
        <fullName evidence="7">Putative MFS family arabinose efflux permease</fullName>
    </submittedName>
</protein>
<gene>
    <name evidence="7" type="ORF">LV89_01493</name>
</gene>
<keyword evidence="4 5" id="KW-0472">Membrane</keyword>
<accession>A0A316EB06</accession>
<feature type="transmembrane region" description="Helical" evidence="5">
    <location>
        <begin position="397"/>
        <end position="415"/>
    </location>
</feature>
<feature type="transmembrane region" description="Helical" evidence="5">
    <location>
        <begin position="188"/>
        <end position="207"/>
    </location>
</feature>
<organism evidence="7 8">
    <name type="scientific">Arcicella aurantiaca</name>
    <dbReference type="NCBI Taxonomy" id="591202"/>
    <lineage>
        <taxon>Bacteria</taxon>
        <taxon>Pseudomonadati</taxon>
        <taxon>Bacteroidota</taxon>
        <taxon>Cytophagia</taxon>
        <taxon>Cytophagales</taxon>
        <taxon>Flectobacillaceae</taxon>
        <taxon>Arcicella</taxon>
    </lineage>
</organism>
<evidence type="ECO:0000259" key="6">
    <source>
        <dbReference type="PROSITE" id="PS50850"/>
    </source>
</evidence>
<keyword evidence="8" id="KW-1185">Reference proteome</keyword>
<proteinExistence type="predicted"/>
<feature type="transmembrane region" description="Helical" evidence="5">
    <location>
        <begin position="372"/>
        <end position="391"/>
    </location>
</feature>
<feature type="transmembrane region" description="Helical" evidence="5">
    <location>
        <begin position="279"/>
        <end position="300"/>
    </location>
</feature>